<evidence type="ECO:0000313" key="3">
    <source>
        <dbReference type="Proteomes" id="UP000585474"/>
    </source>
</evidence>
<evidence type="ECO:0000256" key="1">
    <source>
        <dbReference type="SAM" id="MobiDB-lite"/>
    </source>
</evidence>
<gene>
    <name evidence="2" type="ORF">Acr_24g0007280</name>
</gene>
<accession>A0A7J0GUT3</accession>
<dbReference type="AlphaFoldDB" id="A0A7J0GUT3"/>
<proteinExistence type="predicted"/>
<comment type="caution">
    <text evidence="2">The sequence shown here is derived from an EMBL/GenBank/DDBJ whole genome shotgun (WGS) entry which is preliminary data.</text>
</comment>
<reference evidence="2 3" key="1">
    <citation type="submission" date="2019-07" db="EMBL/GenBank/DDBJ databases">
        <title>De Novo Assembly of kiwifruit Actinidia rufa.</title>
        <authorList>
            <person name="Sugita-Konishi S."/>
            <person name="Sato K."/>
            <person name="Mori E."/>
            <person name="Abe Y."/>
            <person name="Kisaki G."/>
            <person name="Hamano K."/>
            <person name="Suezawa K."/>
            <person name="Otani M."/>
            <person name="Fukuda T."/>
            <person name="Manabe T."/>
            <person name="Gomi K."/>
            <person name="Tabuchi M."/>
            <person name="Akimitsu K."/>
            <person name="Kataoka I."/>
        </authorList>
    </citation>
    <scope>NUCLEOTIDE SEQUENCE [LARGE SCALE GENOMIC DNA]</scope>
    <source>
        <strain evidence="3">cv. Fuchu</strain>
    </source>
</reference>
<dbReference type="InterPro" id="IPR008978">
    <property type="entry name" value="HSP20-like_chaperone"/>
</dbReference>
<name>A0A7J0GUT3_9ERIC</name>
<sequence length="116" mass="12696">MGGPCFHFSHRPTTEPGELGDPFRVLEHILLGLERDETKASLPLALIDWKETLEENVIRVDLPGLKEGELKIEVEETVWIADKGCLTGGGGFSDGGRCYHKDGQGISHGGRGRRDS</sequence>
<protein>
    <submittedName>
        <fullName evidence="2">Heat shock protein 18.2</fullName>
    </submittedName>
</protein>
<dbReference type="SUPFAM" id="SSF49764">
    <property type="entry name" value="HSP20-like chaperones"/>
    <property type="match status" value="1"/>
</dbReference>
<dbReference type="OrthoDB" id="1431247at2759"/>
<keyword evidence="2" id="KW-0346">Stress response</keyword>
<dbReference type="EMBL" id="BJWL01000024">
    <property type="protein sequence ID" value="GFZ14538.1"/>
    <property type="molecule type" value="Genomic_DNA"/>
</dbReference>
<dbReference type="Gene3D" id="2.60.40.790">
    <property type="match status" value="1"/>
</dbReference>
<feature type="region of interest" description="Disordered" evidence="1">
    <location>
        <begin position="92"/>
        <end position="116"/>
    </location>
</feature>
<dbReference type="Proteomes" id="UP000585474">
    <property type="component" value="Unassembled WGS sequence"/>
</dbReference>
<keyword evidence="3" id="KW-1185">Reference proteome</keyword>
<organism evidence="2 3">
    <name type="scientific">Actinidia rufa</name>
    <dbReference type="NCBI Taxonomy" id="165716"/>
    <lineage>
        <taxon>Eukaryota</taxon>
        <taxon>Viridiplantae</taxon>
        <taxon>Streptophyta</taxon>
        <taxon>Embryophyta</taxon>
        <taxon>Tracheophyta</taxon>
        <taxon>Spermatophyta</taxon>
        <taxon>Magnoliopsida</taxon>
        <taxon>eudicotyledons</taxon>
        <taxon>Gunneridae</taxon>
        <taxon>Pentapetalae</taxon>
        <taxon>asterids</taxon>
        <taxon>Ericales</taxon>
        <taxon>Actinidiaceae</taxon>
        <taxon>Actinidia</taxon>
    </lineage>
</organism>
<evidence type="ECO:0000313" key="2">
    <source>
        <dbReference type="EMBL" id="GFZ14538.1"/>
    </source>
</evidence>